<reference evidence="1" key="1">
    <citation type="thesis" date="2020" institute="ProQuest LLC" country="789 East Eisenhower Parkway, Ann Arbor, MI, USA">
        <title>Comparative Genomics and Chromosome Evolution.</title>
        <authorList>
            <person name="Mudd A.B."/>
        </authorList>
    </citation>
    <scope>NUCLEOTIDE SEQUENCE</scope>
    <source>
        <strain evidence="1">237g6f4</strain>
        <tissue evidence="1">Blood</tissue>
    </source>
</reference>
<name>A0AAV7ABC6_ENGPU</name>
<accession>A0AAV7ABC6</accession>
<dbReference type="EMBL" id="WNYA01000009">
    <property type="protein sequence ID" value="KAG8556820.1"/>
    <property type="molecule type" value="Genomic_DNA"/>
</dbReference>
<keyword evidence="2" id="KW-1185">Reference proteome</keyword>
<dbReference type="Proteomes" id="UP000824782">
    <property type="component" value="Unassembled WGS sequence"/>
</dbReference>
<comment type="caution">
    <text evidence="1">The sequence shown here is derived from an EMBL/GenBank/DDBJ whole genome shotgun (WGS) entry which is preliminary data.</text>
</comment>
<protein>
    <recommendedName>
        <fullName evidence="3">Secreted protein</fullName>
    </recommendedName>
</protein>
<evidence type="ECO:0008006" key="3">
    <source>
        <dbReference type="Google" id="ProtNLM"/>
    </source>
</evidence>
<proteinExistence type="predicted"/>
<evidence type="ECO:0000313" key="1">
    <source>
        <dbReference type="EMBL" id="KAG8556820.1"/>
    </source>
</evidence>
<organism evidence="1 2">
    <name type="scientific">Engystomops pustulosus</name>
    <name type="common">Tungara frog</name>
    <name type="synonym">Physalaemus pustulosus</name>
    <dbReference type="NCBI Taxonomy" id="76066"/>
    <lineage>
        <taxon>Eukaryota</taxon>
        <taxon>Metazoa</taxon>
        <taxon>Chordata</taxon>
        <taxon>Craniata</taxon>
        <taxon>Vertebrata</taxon>
        <taxon>Euteleostomi</taxon>
        <taxon>Amphibia</taxon>
        <taxon>Batrachia</taxon>
        <taxon>Anura</taxon>
        <taxon>Neobatrachia</taxon>
        <taxon>Hyloidea</taxon>
        <taxon>Leptodactylidae</taxon>
        <taxon>Leiuperinae</taxon>
        <taxon>Engystomops</taxon>
    </lineage>
</organism>
<gene>
    <name evidence="1" type="ORF">GDO81_018217</name>
</gene>
<evidence type="ECO:0000313" key="2">
    <source>
        <dbReference type="Proteomes" id="UP000824782"/>
    </source>
</evidence>
<dbReference type="AlphaFoldDB" id="A0AAV7ABC6"/>
<sequence>MCILEAALSLLPLPCHYDCTNAWLNIGHHNLFCGSGRRLEQNFLVVCYITAFSVSKSLQYGLLIVICILLYYTQ</sequence>